<gene>
    <name evidence="1" type="ORF">GCM10010832_23380</name>
</gene>
<dbReference type="Proteomes" id="UP000599179">
    <property type="component" value="Unassembled WGS sequence"/>
</dbReference>
<dbReference type="EMBL" id="BMGM01000011">
    <property type="protein sequence ID" value="GGE42775.1"/>
    <property type="molecule type" value="Genomic_DNA"/>
</dbReference>
<comment type="caution">
    <text evidence="1">The sequence shown here is derived from an EMBL/GenBank/DDBJ whole genome shotgun (WGS) entry which is preliminary data.</text>
</comment>
<keyword evidence="2" id="KW-1185">Reference proteome</keyword>
<accession>A0ABQ1SLK1</accession>
<name>A0ABQ1SLK1_9FLAO</name>
<dbReference type="RefSeq" id="WP_188459324.1">
    <property type="nucleotide sequence ID" value="NZ_BMGM01000011.1"/>
</dbReference>
<sequence>MITKAKLKEQIDSFPEQFSIDDLIERLILVEKIENGKIQSENGEVLSESEFDKEIDKWFE</sequence>
<organism evidence="1 2">
    <name type="scientific">Psychroflexus planctonicus</name>
    <dbReference type="NCBI Taxonomy" id="1526575"/>
    <lineage>
        <taxon>Bacteria</taxon>
        <taxon>Pseudomonadati</taxon>
        <taxon>Bacteroidota</taxon>
        <taxon>Flavobacteriia</taxon>
        <taxon>Flavobacteriales</taxon>
        <taxon>Flavobacteriaceae</taxon>
        <taxon>Psychroflexus</taxon>
    </lineage>
</organism>
<protein>
    <recommendedName>
        <fullName evidence="3">Addiction module component</fullName>
    </recommendedName>
</protein>
<proteinExistence type="predicted"/>
<reference evidence="2" key="1">
    <citation type="journal article" date="2019" name="Int. J. Syst. Evol. Microbiol.">
        <title>The Global Catalogue of Microorganisms (GCM) 10K type strain sequencing project: providing services to taxonomists for standard genome sequencing and annotation.</title>
        <authorList>
            <consortium name="The Broad Institute Genomics Platform"/>
            <consortium name="The Broad Institute Genome Sequencing Center for Infectious Disease"/>
            <person name="Wu L."/>
            <person name="Ma J."/>
        </authorList>
    </citation>
    <scope>NUCLEOTIDE SEQUENCE [LARGE SCALE GENOMIC DNA]</scope>
    <source>
        <strain evidence="2">CGMCC 1.12931</strain>
    </source>
</reference>
<evidence type="ECO:0000313" key="2">
    <source>
        <dbReference type="Proteomes" id="UP000599179"/>
    </source>
</evidence>
<evidence type="ECO:0000313" key="1">
    <source>
        <dbReference type="EMBL" id="GGE42775.1"/>
    </source>
</evidence>
<evidence type="ECO:0008006" key="3">
    <source>
        <dbReference type="Google" id="ProtNLM"/>
    </source>
</evidence>